<dbReference type="Pfam" id="PF00196">
    <property type="entry name" value="GerE"/>
    <property type="match status" value="1"/>
</dbReference>
<dbReference type="EMBL" id="RHPO01000039">
    <property type="protein sequence ID" value="RRT88642.1"/>
    <property type="molecule type" value="Genomic_DNA"/>
</dbReference>
<dbReference type="CDD" id="cd00130">
    <property type="entry name" value="PAS"/>
    <property type="match status" value="1"/>
</dbReference>
<dbReference type="InterPro" id="IPR035965">
    <property type="entry name" value="PAS-like_dom_sf"/>
</dbReference>
<proteinExistence type="predicted"/>
<dbReference type="SMART" id="SM00421">
    <property type="entry name" value="HTH_LUXR"/>
    <property type="match status" value="1"/>
</dbReference>
<keyword evidence="3" id="KW-0804">Transcription</keyword>
<dbReference type="InterPro" id="IPR013655">
    <property type="entry name" value="PAS_fold_3"/>
</dbReference>
<evidence type="ECO:0000313" key="7">
    <source>
        <dbReference type="Proteomes" id="UP000267844"/>
    </source>
</evidence>
<organism evidence="6 7">
    <name type="scientific">Empedobacter falsenii</name>
    <dbReference type="NCBI Taxonomy" id="343874"/>
    <lineage>
        <taxon>Bacteria</taxon>
        <taxon>Pseudomonadati</taxon>
        <taxon>Bacteroidota</taxon>
        <taxon>Flavobacteriia</taxon>
        <taxon>Flavobacteriales</taxon>
        <taxon>Weeksellaceae</taxon>
        <taxon>Empedobacter</taxon>
    </lineage>
</organism>
<dbReference type="InterPro" id="IPR000792">
    <property type="entry name" value="Tscrpt_reg_LuxR_C"/>
</dbReference>
<dbReference type="InterPro" id="IPR016032">
    <property type="entry name" value="Sig_transdc_resp-reg_C-effctor"/>
</dbReference>
<dbReference type="PROSITE" id="PS50043">
    <property type="entry name" value="HTH_LUXR_2"/>
    <property type="match status" value="1"/>
</dbReference>
<dbReference type="Gene3D" id="1.10.10.10">
    <property type="entry name" value="Winged helix-like DNA-binding domain superfamily/Winged helix DNA-binding domain"/>
    <property type="match status" value="1"/>
</dbReference>
<dbReference type="SUPFAM" id="SSF46894">
    <property type="entry name" value="C-terminal effector domain of the bipartite response regulators"/>
    <property type="match status" value="1"/>
</dbReference>
<evidence type="ECO:0000256" key="1">
    <source>
        <dbReference type="ARBA" id="ARBA00023015"/>
    </source>
</evidence>
<dbReference type="Proteomes" id="UP000267844">
    <property type="component" value="Unassembled WGS sequence"/>
</dbReference>
<dbReference type="AlphaFoldDB" id="A0A427BHJ6"/>
<evidence type="ECO:0000259" key="5">
    <source>
        <dbReference type="PROSITE" id="PS50112"/>
    </source>
</evidence>
<evidence type="ECO:0000256" key="3">
    <source>
        <dbReference type="ARBA" id="ARBA00023163"/>
    </source>
</evidence>
<feature type="domain" description="HTH luxR-type" evidence="4">
    <location>
        <begin position="193"/>
        <end position="257"/>
    </location>
</feature>
<dbReference type="PANTHER" id="PTHR44688:SF16">
    <property type="entry name" value="DNA-BINDING TRANSCRIPTIONAL ACTIVATOR DEVR_DOSR"/>
    <property type="match status" value="1"/>
</dbReference>
<gene>
    <name evidence="6" type="ORF">EGI89_13230</name>
</gene>
<dbReference type="PRINTS" id="PR00038">
    <property type="entry name" value="HTHLUXR"/>
</dbReference>
<dbReference type="SUPFAM" id="SSF55785">
    <property type="entry name" value="PYP-like sensor domain (PAS domain)"/>
    <property type="match status" value="1"/>
</dbReference>
<accession>A0A427BHJ6</accession>
<dbReference type="GO" id="GO:0006355">
    <property type="term" value="P:regulation of DNA-templated transcription"/>
    <property type="evidence" value="ECO:0007669"/>
    <property type="project" value="InterPro"/>
</dbReference>
<dbReference type="Gene3D" id="3.30.450.20">
    <property type="entry name" value="PAS domain"/>
    <property type="match status" value="1"/>
</dbReference>
<dbReference type="CDD" id="cd06170">
    <property type="entry name" value="LuxR_C_like"/>
    <property type="match status" value="1"/>
</dbReference>
<dbReference type="InterPro" id="IPR000014">
    <property type="entry name" value="PAS"/>
</dbReference>
<dbReference type="GO" id="GO:0003677">
    <property type="term" value="F:DNA binding"/>
    <property type="evidence" value="ECO:0007669"/>
    <property type="project" value="UniProtKB-KW"/>
</dbReference>
<sequence length="257" mass="30100">MKKANQKSITEYASIVKKLWSENTDRRTLNEKNESFQSINDYLQTLRSLALGESFMYFINPNSATFEYVSPQCEDILGYLPDEYTAELCVQMVHPDDLQHVIDIQQRIANFSMEIVPEERMNYKFTYDFRVIDKKREIHQIHLQHFFYELSKNFLPNRVFCLATDITQIKVGGKPIMHIYNIKDGLNNLLNSKTNSSLQLTKKETEIIEFLIKGYTSQDIADAIGLSKHTIDTHRRNILKKNDCSNTSELFSLYFKK</sequence>
<dbReference type="InterPro" id="IPR036388">
    <property type="entry name" value="WH-like_DNA-bd_sf"/>
</dbReference>
<evidence type="ECO:0000313" key="6">
    <source>
        <dbReference type="EMBL" id="RRT88642.1"/>
    </source>
</evidence>
<evidence type="ECO:0000256" key="2">
    <source>
        <dbReference type="ARBA" id="ARBA00023125"/>
    </source>
</evidence>
<dbReference type="PROSITE" id="PS50112">
    <property type="entry name" value="PAS"/>
    <property type="match status" value="1"/>
</dbReference>
<comment type="caution">
    <text evidence="6">The sequence shown here is derived from an EMBL/GenBank/DDBJ whole genome shotgun (WGS) entry which is preliminary data.</text>
</comment>
<dbReference type="PROSITE" id="PS00622">
    <property type="entry name" value="HTH_LUXR_1"/>
    <property type="match status" value="1"/>
</dbReference>
<keyword evidence="1" id="KW-0805">Transcription regulation</keyword>
<name>A0A427BHJ6_9FLAO</name>
<feature type="domain" description="PAS" evidence="5">
    <location>
        <begin position="56"/>
        <end position="112"/>
    </location>
</feature>
<protein>
    <recommendedName>
        <fullName evidence="8">PAS domain-containing protein</fullName>
    </recommendedName>
</protein>
<dbReference type="RefSeq" id="WP_125350522.1">
    <property type="nucleotide sequence ID" value="NZ_JAIKTW010000003.1"/>
</dbReference>
<dbReference type="Pfam" id="PF08447">
    <property type="entry name" value="PAS_3"/>
    <property type="match status" value="1"/>
</dbReference>
<evidence type="ECO:0000259" key="4">
    <source>
        <dbReference type="PROSITE" id="PS50043"/>
    </source>
</evidence>
<dbReference type="PANTHER" id="PTHR44688">
    <property type="entry name" value="DNA-BINDING TRANSCRIPTIONAL ACTIVATOR DEVR_DOSR"/>
    <property type="match status" value="1"/>
</dbReference>
<keyword evidence="2" id="KW-0238">DNA-binding</keyword>
<evidence type="ECO:0008006" key="8">
    <source>
        <dbReference type="Google" id="ProtNLM"/>
    </source>
</evidence>
<reference evidence="6 7" key="1">
    <citation type="submission" date="2018-10" db="EMBL/GenBank/DDBJ databases">
        <title>Transmission dynamics of multidrug resistant bacteria on intensive care unit surfaces.</title>
        <authorList>
            <person name="D'Souza A.W."/>
            <person name="Potter R.F."/>
            <person name="Wallace M."/>
            <person name="Shupe A."/>
            <person name="Patel S."/>
            <person name="Sun S."/>
            <person name="Gul D."/>
            <person name="Kwon J.H."/>
            <person name="Andleeb S."/>
            <person name="Burnham C.-A.D."/>
            <person name="Dantas G."/>
        </authorList>
    </citation>
    <scope>NUCLEOTIDE SEQUENCE [LARGE SCALE GENOMIC DNA]</scope>
    <source>
        <strain evidence="6 7">WF_348</strain>
    </source>
</reference>